<evidence type="ECO:0000256" key="1">
    <source>
        <dbReference type="SAM" id="SignalP"/>
    </source>
</evidence>
<dbReference type="AlphaFoldDB" id="A0A7T4C2N4"/>
<reference evidence="3" key="1">
    <citation type="submission" date="2020-12" db="EMBL/GenBank/DDBJ databases">
        <title>GES Beta-lactamases isolated from hospital effluents in Brazil.</title>
        <authorList>
            <person name="Conte D."/>
            <person name="Mesa D."/>
            <person name="Palmeiro J.K."/>
            <person name="Dalla-Costa L.M."/>
        </authorList>
    </citation>
    <scope>NUCLEOTIDE SEQUENCE [LARGE SCALE GENOMIC DNA]</scope>
    <source>
        <strain evidence="3">Aero21</strain>
    </source>
</reference>
<evidence type="ECO:0000313" key="3">
    <source>
        <dbReference type="EMBL" id="QQA60391.1"/>
    </source>
</evidence>
<keyword evidence="1" id="KW-0732">Signal</keyword>
<name>A0A7T4C2N4_AERCA</name>
<evidence type="ECO:0000313" key="4">
    <source>
        <dbReference type="Proteomes" id="UP001304847"/>
    </source>
</evidence>
<dbReference type="EMBL" id="CP065937">
    <property type="protein sequence ID" value="QQA60391.1"/>
    <property type="molecule type" value="Genomic_DNA"/>
</dbReference>
<dbReference type="GeneID" id="69412413"/>
<feature type="signal peptide" evidence="1">
    <location>
        <begin position="1"/>
        <end position="20"/>
    </location>
</feature>
<gene>
    <name evidence="3" type="ORF">JC965_20080</name>
    <name evidence="2" type="ORF">VCX44_19415</name>
</gene>
<dbReference type="Proteomes" id="UP001304847">
    <property type="component" value="Unassembled WGS sequence"/>
</dbReference>
<keyword evidence="4" id="KW-1185">Reference proteome</keyword>
<reference evidence="2 4" key="2">
    <citation type="submission" date="2023-12" db="EMBL/GenBank/DDBJ databases">
        <title>Characterization of antibiotic resistance in Aeromonas spp. in hospital effluent.</title>
        <authorList>
            <person name="Negoseki B.R.S."/>
            <person name="Krul D."/>
            <person name="Siqueira A.C."/>
            <person name="Almeida M."/>
            <person name="Mesa D."/>
            <person name="Conte D."/>
            <person name="Dalla-Costa L.M."/>
        </authorList>
    </citation>
    <scope>NUCLEOTIDE SEQUENCE [LARGE SCALE GENOMIC DNA]</scope>
    <source>
        <strain evidence="2 4">36v</strain>
    </source>
</reference>
<dbReference type="RefSeq" id="WP_161470123.1">
    <property type="nucleotide sequence ID" value="NZ_JAAALU010000046.1"/>
</dbReference>
<evidence type="ECO:0008006" key="5">
    <source>
        <dbReference type="Google" id="ProtNLM"/>
    </source>
</evidence>
<proteinExistence type="predicted"/>
<dbReference type="PROSITE" id="PS51257">
    <property type="entry name" value="PROKAR_LIPOPROTEIN"/>
    <property type="match status" value="1"/>
</dbReference>
<accession>A0A7T4C2N4</accession>
<feature type="chain" id="PRO_5032720716" description="Lipoprotein" evidence="1">
    <location>
        <begin position="21"/>
        <end position="124"/>
    </location>
</feature>
<organism evidence="3">
    <name type="scientific">Aeromonas caviae</name>
    <name type="common">Aeromonas punctata</name>
    <dbReference type="NCBI Taxonomy" id="648"/>
    <lineage>
        <taxon>Bacteria</taxon>
        <taxon>Pseudomonadati</taxon>
        <taxon>Pseudomonadota</taxon>
        <taxon>Gammaproteobacteria</taxon>
        <taxon>Aeromonadales</taxon>
        <taxon>Aeromonadaceae</taxon>
        <taxon>Aeromonas</taxon>
    </lineage>
</organism>
<protein>
    <recommendedName>
        <fullName evidence="5">Lipoprotein</fullName>
    </recommendedName>
</protein>
<sequence length="124" mass="13412">MNYATRFLAISLAMSIAGCAYEPKQVEASRPLVNPSSTTALQAMPANLQQALNTQPQGAALSTNGVTFTLGQRYVSAMGRECVDLLFNNMQGHSQRSVACKSEELWYLIPQLDQASVSSLLAEQ</sequence>
<dbReference type="EMBL" id="JAYGOJ010000146">
    <property type="protein sequence ID" value="MEA9437913.1"/>
    <property type="molecule type" value="Genomic_DNA"/>
</dbReference>
<evidence type="ECO:0000313" key="2">
    <source>
        <dbReference type="EMBL" id="MEA9437913.1"/>
    </source>
</evidence>